<keyword evidence="2" id="KW-1133">Transmembrane helix</keyword>
<feature type="coiled-coil region" evidence="1">
    <location>
        <begin position="180"/>
        <end position="207"/>
    </location>
</feature>
<protein>
    <submittedName>
        <fullName evidence="3">Uncharacterized protein</fullName>
    </submittedName>
</protein>
<proteinExistence type="predicted"/>
<evidence type="ECO:0000256" key="1">
    <source>
        <dbReference type="SAM" id="Coils"/>
    </source>
</evidence>
<reference evidence="3 4" key="1">
    <citation type="submission" date="2020-01" db="EMBL/GenBank/DDBJ databases">
        <authorList>
            <person name="Kim M.K."/>
        </authorList>
    </citation>
    <scope>NUCLEOTIDE SEQUENCE [LARGE SCALE GENOMIC DNA]</scope>
    <source>
        <strain evidence="3 4">172606-1</strain>
    </source>
</reference>
<accession>A0A6C0GQD7</accession>
<keyword evidence="2" id="KW-0812">Transmembrane</keyword>
<evidence type="ECO:0000313" key="3">
    <source>
        <dbReference type="EMBL" id="QHT70271.1"/>
    </source>
</evidence>
<keyword evidence="2" id="KW-0472">Membrane</keyword>
<sequence length="234" mass="27024">MKEKNIPILHKTIAQLSIYQAPDAVWQKVEEGLEKSEEYSFPEAATLDVHLAKVQANLKDLAHTQQKILSQAISALPQHQVKKDVFDQLIDSVEGKKEESRNIWYWTSGIAASLLLLIGFFWVQQSSGNEEQIQITYSQEVLTPLDYRQAAETTDTTDEVLDFIRQHCVQVAEKCQEPQFKGLYEEYLQLQEAKSELETQLHLHQNQPDLVRYLIRVEKQQTEVGKKLIQQLFS</sequence>
<evidence type="ECO:0000256" key="2">
    <source>
        <dbReference type="SAM" id="Phobius"/>
    </source>
</evidence>
<dbReference type="AlphaFoldDB" id="A0A6C0GQD7"/>
<dbReference type="KEGG" id="rhoz:GXP67_28280"/>
<evidence type="ECO:0000313" key="4">
    <source>
        <dbReference type="Proteomes" id="UP000480178"/>
    </source>
</evidence>
<dbReference type="RefSeq" id="WP_162446252.1">
    <property type="nucleotide sequence ID" value="NZ_CP048222.1"/>
</dbReference>
<name>A0A6C0GQD7_9BACT</name>
<keyword evidence="1" id="KW-0175">Coiled coil</keyword>
<gene>
    <name evidence="3" type="ORF">GXP67_28280</name>
</gene>
<dbReference type="Proteomes" id="UP000480178">
    <property type="component" value="Chromosome"/>
</dbReference>
<dbReference type="EMBL" id="CP048222">
    <property type="protein sequence ID" value="QHT70271.1"/>
    <property type="molecule type" value="Genomic_DNA"/>
</dbReference>
<feature type="transmembrane region" description="Helical" evidence="2">
    <location>
        <begin position="103"/>
        <end position="123"/>
    </location>
</feature>
<organism evidence="3 4">
    <name type="scientific">Rhodocytophaga rosea</name>
    <dbReference type="NCBI Taxonomy" id="2704465"/>
    <lineage>
        <taxon>Bacteria</taxon>
        <taxon>Pseudomonadati</taxon>
        <taxon>Bacteroidota</taxon>
        <taxon>Cytophagia</taxon>
        <taxon>Cytophagales</taxon>
        <taxon>Rhodocytophagaceae</taxon>
        <taxon>Rhodocytophaga</taxon>
    </lineage>
</organism>
<keyword evidence="4" id="KW-1185">Reference proteome</keyword>